<accession>A0A7W0CJ42</accession>
<name>A0A7W0CJ42_9ACTN</name>
<dbReference type="Proteomes" id="UP000530928">
    <property type="component" value="Unassembled WGS sequence"/>
</dbReference>
<protein>
    <submittedName>
        <fullName evidence="1">Uncharacterized protein</fullName>
    </submittedName>
</protein>
<keyword evidence="2" id="KW-1185">Reference proteome</keyword>
<comment type="caution">
    <text evidence="1">The sequence shown here is derived from an EMBL/GenBank/DDBJ whole genome shotgun (WGS) entry which is preliminary data.</text>
</comment>
<organism evidence="1 2">
    <name type="scientific">Nonomuraea soli</name>
    <dbReference type="NCBI Taxonomy" id="1032476"/>
    <lineage>
        <taxon>Bacteria</taxon>
        <taxon>Bacillati</taxon>
        <taxon>Actinomycetota</taxon>
        <taxon>Actinomycetes</taxon>
        <taxon>Streptosporangiales</taxon>
        <taxon>Streptosporangiaceae</taxon>
        <taxon>Nonomuraea</taxon>
    </lineage>
</organism>
<gene>
    <name evidence="1" type="ORF">HNR30_003360</name>
</gene>
<dbReference type="RefSeq" id="WP_181610756.1">
    <property type="nucleotide sequence ID" value="NZ_BAABAM010000002.1"/>
</dbReference>
<proteinExistence type="predicted"/>
<evidence type="ECO:0000313" key="2">
    <source>
        <dbReference type="Proteomes" id="UP000530928"/>
    </source>
</evidence>
<reference evidence="1 2" key="1">
    <citation type="submission" date="2020-07" db="EMBL/GenBank/DDBJ databases">
        <title>Genomic Encyclopedia of Type Strains, Phase IV (KMG-IV): sequencing the most valuable type-strain genomes for metagenomic binning, comparative biology and taxonomic classification.</title>
        <authorList>
            <person name="Goeker M."/>
        </authorList>
    </citation>
    <scope>NUCLEOTIDE SEQUENCE [LARGE SCALE GENOMIC DNA]</scope>
    <source>
        <strain evidence="1 2">DSM 45533</strain>
    </source>
</reference>
<sequence>MISVEVLMLLADHEGVWSYRRVTGAPTPGEGPDAAARRISGVRADDPACVVHSTSWRHLPEHDEIVLTYAVCPDPDPQADRIVLDDPAIARGEAPARPSPALIGESHVVAHAIQHLAFLGATDPVVQGALEQWPAIAMALTAGSAPDQTLPSTRVTMISSTTRSGLGRGGR</sequence>
<dbReference type="AlphaFoldDB" id="A0A7W0CJ42"/>
<dbReference type="EMBL" id="JACDUR010000003">
    <property type="protein sequence ID" value="MBA2892019.1"/>
    <property type="molecule type" value="Genomic_DNA"/>
</dbReference>
<evidence type="ECO:0000313" key="1">
    <source>
        <dbReference type="EMBL" id="MBA2892019.1"/>
    </source>
</evidence>